<evidence type="ECO:0000313" key="16">
    <source>
        <dbReference type="Proteomes" id="UP000256977"/>
    </source>
</evidence>
<dbReference type="Pfam" id="PF00977">
    <property type="entry name" value="His_biosynth"/>
    <property type="match status" value="1"/>
</dbReference>
<comment type="pathway">
    <text evidence="1">Amino-acid biosynthesis; L-histidine biosynthesis; L-histidine from 5-phospho-alpha-D-ribose 1-diphosphate: step 5/9.</text>
</comment>
<gene>
    <name evidence="15" type="ORF">DFP98_107140</name>
</gene>
<evidence type="ECO:0000313" key="15">
    <source>
        <dbReference type="EMBL" id="RED84032.1"/>
    </source>
</evidence>
<evidence type="ECO:0000256" key="3">
    <source>
        <dbReference type="ARBA" id="ARBA00011152"/>
    </source>
</evidence>
<protein>
    <recommendedName>
        <fullName evidence="5">Imidazole glycerol phosphate synthase subunit HisF</fullName>
        <ecNumber evidence="4">4.3.2.10</ecNumber>
    </recommendedName>
    <alternativeName>
        <fullName evidence="10">IGP synthase cyclase subunit</fullName>
    </alternativeName>
    <alternativeName>
        <fullName evidence="11">IGP synthase subunit HisF</fullName>
    </alternativeName>
    <alternativeName>
        <fullName evidence="12">ImGP synthase subunit HisF</fullName>
    </alternativeName>
</protein>
<evidence type="ECO:0000256" key="14">
    <source>
        <dbReference type="RuleBase" id="RU003657"/>
    </source>
</evidence>
<sequence length="262" mass="28879">MRKVRLTARLDIKGPNLIKGIHLEGLRVLGDPQMFAEKYYNEGIDELIYMDSVASLYGRNNLLDIVARTIDKVFIPLTVGGGVRSVEDVNKLLRAGADKVAVNTAAIKRPELISEISRKFGSQCMVLSLEAKRKADGWECYTDNGRETTGLDVVQWAIQGERLGAGEILLTSIDQEGTKKGFDLELVERVSSAVNIPVIASGGMGTLQHLSDVIHQSGADAVAMADILHYNRFSLNDIRHYAINNNINVRRFNEDGSLSHDN</sequence>
<evidence type="ECO:0000256" key="12">
    <source>
        <dbReference type="ARBA" id="ARBA00032401"/>
    </source>
</evidence>
<name>A0A3D9KCM8_9BACL</name>
<dbReference type="InterPro" id="IPR011060">
    <property type="entry name" value="RibuloseP-bd_barrel"/>
</dbReference>
<evidence type="ECO:0000256" key="2">
    <source>
        <dbReference type="ARBA" id="ARBA00009667"/>
    </source>
</evidence>
<comment type="subunit">
    <text evidence="3">Heterodimer of HisH and HisF.</text>
</comment>
<keyword evidence="6 14" id="KW-0028">Amino-acid biosynthesis</keyword>
<dbReference type="PANTHER" id="PTHR21235:SF2">
    <property type="entry name" value="IMIDAZOLE GLYCEROL PHOSPHATE SYNTHASE HISHF"/>
    <property type="match status" value="1"/>
</dbReference>
<dbReference type="SUPFAM" id="SSF51366">
    <property type="entry name" value="Ribulose-phoshate binding barrel"/>
    <property type="match status" value="1"/>
</dbReference>
<evidence type="ECO:0000256" key="6">
    <source>
        <dbReference type="ARBA" id="ARBA00022605"/>
    </source>
</evidence>
<dbReference type="CDD" id="cd04731">
    <property type="entry name" value="HisF"/>
    <property type="match status" value="1"/>
</dbReference>
<evidence type="ECO:0000256" key="13">
    <source>
        <dbReference type="ARBA" id="ARBA00047838"/>
    </source>
</evidence>
<evidence type="ECO:0000256" key="5">
    <source>
        <dbReference type="ARBA" id="ARBA00016318"/>
    </source>
</evidence>
<comment type="function">
    <text evidence="9">IGPS catalyzes the conversion of PRFAR and glutamine to IGP, AICAR and glutamate. The HisF subunit catalyzes the cyclization activity that produces IGP and AICAR from PRFAR using the ammonia provided by the HisH subunit.</text>
</comment>
<evidence type="ECO:0000256" key="10">
    <source>
        <dbReference type="ARBA" id="ARBA00030264"/>
    </source>
</evidence>
<reference evidence="15 16" key="1">
    <citation type="submission" date="2018-07" db="EMBL/GenBank/DDBJ databases">
        <title>Genomic Encyclopedia of Type Strains, Phase III (KMG-III): the genomes of soil and plant-associated and newly described type strains.</title>
        <authorList>
            <person name="Whitman W."/>
        </authorList>
    </citation>
    <scope>NUCLEOTIDE SEQUENCE [LARGE SCALE GENOMIC DNA]</scope>
    <source>
        <strain evidence="15 16">CECT 7287</strain>
    </source>
</reference>
<accession>A0A3D9KCM8</accession>
<dbReference type="EMBL" id="QRDZ01000007">
    <property type="protein sequence ID" value="RED84032.1"/>
    <property type="molecule type" value="Genomic_DNA"/>
</dbReference>
<organism evidence="15 16">
    <name type="scientific">Cohnella phaseoli</name>
    <dbReference type="NCBI Taxonomy" id="456490"/>
    <lineage>
        <taxon>Bacteria</taxon>
        <taxon>Bacillati</taxon>
        <taxon>Bacillota</taxon>
        <taxon>Bacilli</taxon>
        <taxon>Bacillales</taxon>
        <taxon>Paenibacillaceae</taxon>
        <taxon>Cohnella</taxon>
    </lineage>
</organism>
<evidence type="ECO:0000256" key="7">
    <source>
        <dbReference type="ARBA" id="ARBA00023102"/>
    </source>
</evidence>
<comment type="catalytic activity">
    <reaction evidence="13">
        <text>5-[(5-phospho-1-deoxy-D-ribulos-1-ylimino)methylamino]-1-(5-phospho-beta-D-ribosyl)imidazole-4-carboxamide + L-glutamine = D-erythro-1-(imidazol-4-yl)glycerol 3-phosphate + 5-amino-1-(5-phospho-beta-D-ribosyl)imidazole-4-carboxamide + L-glutamate + H(+)</text>
        <dbReference type="Rhea" id="RHEA:24793"/>
        <dbReference type="ChEBI" id="CHEBI:15378"/>
        <dbReference type="ChEBI" id="CHEBI:29985"/>
        <dbReference type="ChEBI" id="CHEBI:58278"/>
        <dbReference type="ChEBI" id="CHEBI:58359"/>
        <dbReference type="ChEBI" id="CHEBI:58475"/>
        <dbReference type="ChEBI" id="CHEBI:58525"/>
        <dbReference type="EC" id="4.3.2.10"/>
    </reaction>
</comment>
<dbReference type="Gene3D" id="3.20.20.70">
    <property type="entry name" value="Aldolase class I"/>
    <property type="match status" value="1"/>
</dbReference>
<keyword evidence="8" id="KW-0456">Lyase</keyword>
<keyword evidence="7 14" id="KW-0368">Histidine biosynthesis</keyword>
<dbReference type="EC" id="4.3.2.10" evidence="4"/>
<dbReference type="InterPro" id="IPR004651">
    <property type="entry name" value="HisF"/>
</dbReference>
<dbReference type="GO" id="GO:0000107">
    <property type="term" value="F:imidazoleglycerol-phosphate synthase activity"/>
    <property type="evidence" value="ECO:0007669"/>
    <property type="project" value="InterPro"/>
</dbReference>
<dbReference type="UniPathway" id="UPA00031">
    <property type="reaction ID" value="UER00010"/>
</dbReference>
<dbReference type="Proteomes" id="UP000256977">
    <property type="component" value="Unassembled WGS sequence"/>
</dbReference>
<dbReference type="InterPro" id="IPR050064">
    <property type="entry name" value="IGPS_HisA/HisF"/>
</dbReference>
<comment type="caution">
    <text evidence="15">The sequence shown here is derived from an EMBL/GenBank/DDBJ whole genome shotgun (WGS) entry which is preliminary data.</text>
</comment>
<dbReference type="AlphaFoldDB" id="A0A3D9KCM8"/>
<evidence type="ECO:0000256" key="4">
    <source>
        <dbReference type="ARBA" id="ARBA00012809"/>
    </source>
</evidence>
<dbReference type="InterPro" id="IPR013785">
    <property type="entry name" value="Aldolase_TIM"/>
</dbReference>
<evidence type="ECO:0000256" key="1">
    <source>
        <dbReference type="ARBA" id="ARBA00005091"/>
    </source>
</evidence>
<dbReference type="OrthoDB" id="9781903at2"/>
<dbReference type="GO" id="GO:0016829">
    <property type="term" value="F:lyase activity"/>
    <property type="evidence" value="ECO:0007669"/>
    <property type="project" value="UniProtKB-KW"/>
</dbReference>
<dbReference type="InterPro" id="IPR006062">
    <property type="entry name" value="His_biosynth"/>
</dbReference>
<keyword evidence="16" id="KW-1185">Reference proteome</keyword>
<evidence type="ECO:0000256" key="11">
    <source>
        <dbReference type="ARBA" id="ARBA00031409"/>
    </source>
</evidence>
<dbReference type="GO" id="GO:0000105">
    <property type="term" value="P:L-histidine biosynthetic process"/>
    <property type="evidence" value="ECO:0007669"/>
    <property type="project" value="UniProtKB-UniPathway"/>
</dbReference>
<dbReference type="PANTHER" id="PTHR21235">
    <property type="entry name" value="IMIDAZOLE GLYCEROL PHOSPHATE SYNTHASE SUBUNIT HISF/H IGP SYNTHASE SUBUNIT HISF/H"/>
    <property type="match status" value="1"/>
</dbReference>
<comment type="similarity">
    <text evidence="2 14">Belongs to the HisA/HisF family.</text>
</comment>
<evidence type="ECO:0000256" key="9">
    <source>
        <dbReference type="ARBA" id="ARBA00025475"/>
    </source>
</evidence>
<dbReference type="RefSeq" id="WP_116060665.1">
    <property type="nucleotide sequence ID" value="NZ_QRDZ01000007.1"/>
</dbReference>
<proteinExistence type="inferred from homology"/>
<evidence type="ECO:0000256" key="8">
    <source>
        <dbReference type="ARBA" id="ARBA00023239"/>
    </source>
</evidence>